<dbReference type="AlphaFoldDB" id="A0A485DAI2"/>
<organism evidence="2 3">
    <name type="scientific">Raoultella planticola</name>
    <name type="common">Klebsiella planticola</name>
    <dbReference type="NCBI Taxonomy" id="575"/>
    <lineage>
        <taxon>Bacteria</taxon>
        <taxon>Pseudomonadati</taxon>
        <taxon>Pseudomonadota</taxon>
        <taxon>Gammaproteobacteria</taxon>
        <taxon>Enterobacterales</taxon>
        <taxon>Enterobacteriaceae</taxon>
        <taxon>Klebsiella/Raoultella group</taxon>
        <taxon>Raoultella</taxon>
    </lineage>
</organism>
<dbReference type="Pfam" id="PF13997">
    <property type="entry name" value="YqjK"/>
    <property type="match status" value="1"/>
</dbReference>
<dbReference type="InterPro" id="IPR025612">
    <property type="entry name" value="YqjK"/>
</dbReference>
<keyword evidence="1" id="KW-1133">Transmembrane helix</keyword>
<reference evidence="2 3" key="1">
    <citation type="submission" date="2019-03" db="EMBL/GenBank/DDBJ databases">
        <authorList>
            <consortium name="Pathogen Informatics"/>
        </authorList>
    </citation>
    <scope>NUCLEOTIDE SEQUENCE [LARGE SCALE GENOMIC DNA]</scope>
    <source>
        <strain evidence="2 3">NCTC12998</strain>
    </source>
</reference>
<evidence type="ECO:0000313" key="2">
    <source>
        <dbReference type="EMBL" id="VFS93645.1"/>
    </source>
</evidence>
<evidence type="ECO:0000256" key="1">
    <source>
        <dbReference type="SAM" id="Phobius"/>
    </source>
</evidence>
<evidence type="ECO:0000313" key="3">
    <source>
        <dbReference type="Proteomes" id="UP000345637"/>
    </source>
</evidence>
<protein>
    <submittedName>
        <fullName evidence="2">Inner membrane protein yqjE</fullName>
    </submittedName>
</protein>
<keyword evidence="1" id="KW-0812">Transmembrane</keyword>
<dbReference type="InterPro" id="IPR009937">
    <property type="entry name" value="Phage_holin_3_6"/>
</dbReference>
<keyword evidence="1" id="KW-0472">Membrane</keyword>
<name>A0A485DAI2_RAOPL</name>
<feature type="transmembrane region" description="Helical" evidence="1">
    <location>
        <begin position="20"/>
        <end position="49"/>
    </location>
</feature>
<dbReference type="Proteomes" id="UP000345637">
    <property type="component" value="Unassembled WGS sequence"/>
</dbReference>
<proteinExistence type="predicted"/>
<dbReference type="Pfam" id="PF07332">
    <property type="entry name" value="Phage_holin_3_6"/>
    <property type="match status" value="1"/>
</dbReference>
<accession>A0A485DAI2</accession>
<dbReference type="EMBL" id="CAADJE010000043">
    <property type="protein sequence ID" value="VFS93645.1"/>
    <property type="molecule type" value="Genomic_DNA"/>
</dbReference>
<gene>
    <name evidence="2" type="primary">yqjE</name>
    <name evidence="2" type="ORF">NCTC12998_07662</name>
</gene>
<feature type="transmembrane region" description="Helical" evidence="1">
    <location>
        <begin position="55"/>
        <end position="77"/>
    </location>
</feature>
<sequence>MVETRLRLVVVELEEEKANLFQLFLMLGLTLLFAAFGLMSLLVLIIWAIDPQYRLYVMIATTAVLLLSSLIGGIWTLRKARRSTFLRLTRKELAEDRALLEDETPMSSKQQREQQKTLLLRQIQQQRLDLIASRRDWLEATAPFDRGWQTLQHLRSWAMVGSGIMAVWSVRHPRFLLRWTKRGFGLWSAWRMAKRLLRQTSSF</sequence>